<comment type="similarity">
    <text evidence="4">Belongs to the HSF family.</text>
</comment>
<proteinExistence type="inferred from homology"/>
<feature type="compositionally biased region" description="Polar residues" evidence="5">
    <location>
        <begin position="59"/>
        <end position="85"/>
    </location>
</feature>
<dbReference type="SMART" id="SM00415">
    <property type="entry name" value="HSF"/>
    <property type="match status" value="1"/>
</dbReference>
<evidence type="ECO:0000313" key="7">
    <source>
        <dbReference type="EMBL" id="CAE0459320.1"/>
    </source>
</evidence>
<dbReference type="EMBL" id="HBIO01005800">
    <property type="protein sequence ID" value="CAE0459320.1"/>
    <property type="molecule type" value="Transcribed_RNA"/>
</dbReference>
<evidence type="ECO:0000256" key="3">
    <source>
        <dbReference type="ARBA" id="ARBA00023242"/>
    </source>
</evidence>
<dbReference type="InterPro" id="IPR000232">
    <property type="entry name" value="HSF_DNA-bd"/>
</dbReference>
<dbReference type="Pfam" id="PF00447">
    <property type="entry name" value="HSF_DNA-bind"/>
    <property type="match status" value="1"/>
</dbReference>
<feature type="compositionally biased region" description="Basic and acidic residues" evidence="5">
    <location>
        <begin position="88"/>
        <end position="110"/>
    </location>
</feature>
<evidence type="ECO:0000259" key="6">
    <source>
        <dbReference type="SMART" id="SM00415"/>
    </source>
</evidence>
<dbReference type="Gene3D" id="1.10.10.10">
    <property type="entry name" value="Winged helix-like DNA-binding domain superfamily/Winged helix DNA-binding domain"/>
    <property type="match status" value="1"/>
</dbReference>
<dbReference type="GO" id="GO:0043565">
    <property type="term" value="F:sequence-specific DNA binding"/>
    <property type="evidence" value="ECO:0007669"/>
    <property type="project" value="InterPro"/>
</dbReference>
<dbReference type="PANTHER" id="PTHR10015">
    <property type="entry name" value="HEAT SHOCK TRANSCRIPTION FACTOR"/>
    <property type="match status" value="1"/>
</dbReference>
<reference evidence="7" key="1">
    <citation type="submission" date="2021-01" db="EMBL/GenBank/DDBJ databases">
        <authorList>
            <person name="Corre E."/>
            <person name="Pelletier E."/>
            <person name="Niang G."/>
            <person name="Scheremetjew M."/>
            <person name="Finn R."/>
            <person name="Kale V."/>
            <person name="Holt S."/>
            <person name="Cochrane G."/>
            <person name="Meng A."/>
            <person name="Brown T."/>
            <person name="Cohen L."/>
        </authorList>
    </citation>
    <scope>NUCLEOTIDE SEQUENCE</scope>
    <source>
        <strain evidence="7">MM31A-1</strain>
    </source>
</reference>
<dbReference type="AlphaFoldDB" id="A0A7S3V6D6"/>
<sequence length="480" mass="53728">MGSIVLLNTDSMKKQNLSSGIGRHHSWASNEEGEAAAHLANLVGRKVSEKTHATDENANEVSSNGEESSTWSRDSFTDDIQTSVSKCVEGKSDKGQKERRPSSREENRFPTKLMRILDSEEYKETFSWNKKGDAIIIHKPYDLISQVLTTHFDAKEDMKFDSFLRKLYRWGFSKHIVDGPDSEGEHMYIHDNFQKGRNSLCAKIICISKPSSRRPRRPPRRRKAQGYNFNPSFTTHQLCSTIGTIPNAYGLHRHCSDTSSLAAQLLHQHGAQALPTQTDQLQQWLAYAGQDALMGGSISKSIDTNLSRMNLRQDGTFSLLQPSNNLRNQEPTAISREIEKIQQENELLSVLSDTLRRASSINNFVSSSADRGLNQNFQNLETSNAPAPLPSSNSMQEALVEYLQAQALLNSLPRQNGITSAYPAPNAIGNQSNIRSIDYQIQSNQTILQNAANGQDSKRLSRSNSDDSSLSPSQRRRIKY</sequence>
<organism evidence="7">
    <name type="scientific">Chaetoceros debilis</name>
    <dbReference type="NCBI Taxonomy" id="122233"/>
    <lineage>
        <taxon>Eukaryota</taxon>
        <taxon>Sar</taxon>
        <taxon>Stramenopiles</taxon>
        <taxon>Ochrophyta</taxon>
        <taxon>Bacillariophyta</taxon>
        <taxon>Coscinodiscophyceae</taxon>
        <taxon>Chaetocerotophycidae</taxon>
        <taxon>Chaetocerotales</taxon>
        <taxon>Chaetocerotaceae</taxon>
        <taxon>Chaetoceros</taxon>
    </lineage>
</organism>
<name>A0A7S3V6D6_9STRA</name>
<evidence type="ECO:0000256" key="5">
    <source>
        <dbReference type="SAM" id="MobiDB-lite"/>
    </source>
</evidence>
<dbReference type="PANTHER" id="PTHR10015:SF206">
    <property type="entry name" value="HSF-TYPE DNA-BINDING DOMAIN-CONTAINING PROTEIN"/>
    <property type="match status" value="1"/>
</dbReference>
<evidence type="ECO:0000256" key="4">
    <source>
        <dbReference type="RuleBase" id="RU004020"/>
    </source>
</evidence>
<feature type="region of interest" description="Disordered" evidence="5">
    <location>
        <begin position="451"/>
        <end position="480"/>
    </location>
</feature>
<evidence type="ECO:0000256" key="1">
    <source>
        <dbReference type="ARBA" id="ARBA00004123"/>
    </source>
</evidence>
<feature type="region of interest" description="Disordered" evidence="5">
    <location>
        <begin position="45"/>
        <end position="110"/>
    </location>
</feature>
<keyword evidence="2" id="KW-0238">DNA-binding</keyword>
<dbReference type="InterPro" id="IPR036388">
    <property type="entry name" value="WH-like_DNA-bd_sf"/>
</dbReference>
<feature type="domain" description="HSF-type DNA-binding" evidence="6">
    <location>
        <begin position="105"/>
        <end position="207"/>
    </location>
</feature>
<keyword evidence="3" id="KW-0539">Nucleus</keyword>
<dbReference type="GO" id="GO:0005634">
    <property type="term" value="C:nucleus"/>
    <property type="evidence" value="ECO:0007669"/>
    <property type="project" value="UniProtKB-SubCell"/>
</dbReference>
<accession>A0A7S3V6D6</accession>
<evidence type="ECO:0000256" key="2">
    <source>
        <dbReference type="ARBA" id="ARBA00023125"/>
    </source>
</evidence>
<dbReference type="InterPro" id="IPR036390">
    <property type="entry name" value="WH_DNA-bd_sf"/>
</dbReference>
<comment type="subcellular location">
    <subcellularLocation>
        <location evidence="1">Nucleus</location>
    </subcellularLocation>
</comment>
<feature type="compositionally biased region" description="Low complexity" evidence="5">
    <location>
        <begin position="462"/>
        <end position="473"/>
    </location>
</feature>
<dbReference type="GO" id="GO:0003700">
    <property type="term" value="F:DNA-binding transcription factor activity"/>
    <property type="evidence" value="ECO:0007669"/>
    <property type="project" value="InterPro"/>
</dbReference>
<feature type="compositionally biased region" description="Basic and acidic residues" evidence="5">
    <location>
        <begin position="46"/>
        <end position="55"/>
    </location>
</feature>
<dbReference type="SUPFAM" id="SSF46785">
    <property type="entry name" value="Winged helix' DNA-binding domain"/>
    <property type="match status" value="1"/>
</dbReference>
<protein>
    <recommendedName>
        <fullName evidence="6">HSF-type DNA-binding domain-containing protein</fullName>
    </recommendedName>
</protein>
<gene>
    <name evidence="7" type="ORF">CDEB00056_LOCUS4161</name>
</gene>